<dbReference type="HAMAP" id="MF_03176">
    <property type="entry name" value="PIF1"/>
    <property type="match status" value="1"/>
</dbReference>
<evidence type="ECO:0000256" key="3">
    <source>
        <dbReference type="ARBA" id="ARBA00022801"/>
    </source>
</evidence>
<dbReference type="GO" id="GO:0016787">
    <property type="term" value="F:hydrolase activity"/>
    <property type="evidence" value="ECO:0007669"/>
    <property type="project" value="UniProtKB-KW"/>
</dbReference>
<comment type="subunit">
    <text evidence="12">Monomer.</text>
</comment>
<evidence type="ECO:0000313" key="16">
    <source>
        <dbReference type="Proteomes" id="UP000559256"/>
    </source>
</evidence>
<feature type="domain" description="AAA+ ATPase" evidence="14">
    <location>
        <begin position="143"/>
        <end position="305"/>
    </location>
</feature>
<dbReference type="InterPro" id="IPR049163">
    <property type="entry name" value="Pif1-like_2B_dom"/>
</dbReference>
<dbReference type="OrthoDB" id="432234at2759"/>
<comment type="function">
    <text evidence="12">DNA-dependent ATPase and 5'-3' DNA helicase required for the maintenance of both mitochondrial and nuclear genome stability.</text>
</comment>
<keyword evidence="16" id="KW-1185">Reference proteome</keyword>
<dbReference type="EMBL" id="JAACJM010000001">
    <property type="protein sequence ID" value="KAF5375013.1"/>
    <property type="molecule type" value="Genomic_DNA"/>
</dbReference>
<evidence type="ECO:0000256" key="8">
    <source>
        <dbReference type="ARBA" id="ARBA00023172"/>
    </source>
</evidence>
<proteinExistence type="inferred from homology"/>
<dbReference type="SUPFAM" id="SSF52540">
    <property type="entry name" value="P-loop containing nucleoside triphosphate hydrolases"/>
    <property type="match status" value="2"/>
</dbReference>
<evidence type="ECO:0000256" key="2">
    <source>
        <dbReference type="ARBA" id="ARBA00022763"/>
    </source>
</evidence>
<feature type="compositionally biased region" description="Low complexity" evidence="13">
    <location>
        <begin position="93"/>
        <end position="108"/>
    </location>
</feature>
<dbReference type="EC" id="5.6.2.3" evidence="12"/>
<comment type="caution">
    <text evidence="15">The sequence shown here is derived from an EMBL/GenBank/DDBJ whole genome shotgun (WGS) entry which is preliminary data.</text>
</comment>
<feature type="region of interest" description="Disordered" evidence="13">
    <location>
        <begin position="82"/>
        <end position="122"/>
    </location>
</feature>
<evidence type="ECO:0000256" key="7">
    <source>
        <dbReference type="ARBA" id="ARBA00023128"/>
    </source>
</evidence>
<dbReference type="GO" id="GO:0043139">
    <property type="term" value="F:5'-3' DNA helicase activity"/>
    <property type="evidence" value="ECO:0007669"/>
    <property type="project" value="UniProtKB-UniRule"/>
</dbReference>
<dbReference type="CDD" id="cd18037">
    <property type="entry name" value="DEXSc_Pif1_like"/>
    <property type="match status" value="1"/>
</dbReference>
<feature type="binding site" evidence="12">
    <location>
        <begin position="151"/>
        <end position="158"/>
    </location>
    <ligand>
        <name>ATP</name>
        <dbReference type="ChEBI" id="CHEBI:30616"/>
    </ligand>
</feature>
<evidence type="ECO:0000256" key="10">
    <source>
        <dbReference type="ARBA" id="ARBA00023235"/>
    </source>
</evidence>
<keyword evidence="5 12" id="KW-0067">ATP-binding</keyword>
<dbReference type="Pfam" id="PF21530">
    <property type="entry name" value="Pif1_2B_dom"/>
    <property type="match status" value="1"/>
</dbReference>
<dbReference type="GO" id="GO:0006310">
    <property type="term" value="P:DNA recombination"/>
    <property type="evidence" value="ECO:0007669"/>
    <property type="project" value="UniProtKB-UniRule"/>
</dbReference>
<keyword evidence="9 12" id="KW-0234">DNA repair</keyword>
<dbReference type="InterPro" id="IPR048293">
    <property type="entry name" value="PIF1_RRM3_pfh1"/>
</dbReference>
<dbReference type="GO" id="GO:0003677">
    <property type="term" value="F:DNA binding"/>
    <property type="evidence" value="ECO:0007669"/>
    <property type="project" value="UniProtKB-KW"/>
</dbReference>
<evidence type="ECO:0000256" key="4">
    <source>
        <dbReference type="ARBA" id="ARBA00022806"/>
    </source>
</evidence>
<keyword evidence="11 12" id="KW-0539">Nucleus</keyword>
<keyword evidence="4 12" id="KW-0347">Helicase</keyword>
<comment type="subcellular location">
    <subcellularLocation>
        <location evidence="12">Nucleus</location>
    </subcellularLocation>
    <subcellularLocation>
        <location evidence="12">Mitochondrion</location>
    </subcellularLocation>
</comment>
<evidence type="ECO:0000256" key="11">
    <source>
        <dbReference type="ARBA" id="ARBA00023242"/>
    </source>
</evidence>
<feature type="compositionally biased region" description="Pro residues" evidence="13">
    <location>
        <begin position="109"/>
        <end position="122"/>
    </location>
</feature>
<comment type="similarity">
    <text evidence="12">Belongs to the helicase family. PIF1 subfamily.</text>
</comment>
<dbReference type="GO" id="GO:0005524">
    <property type="term" value="F:ATP binding"/>
    <property type="evidence" value="ECO:0007669"/>
    <property type="project" value="UniProtKB-UniRule"/>
</dbReference>
<dbReference type="InterPro" id="IPR027417">
    <property type="entry name" value="P-loop_NTPase"/>
</dbReference>
<evidence type="ECO:0000256" key="12">
    <source>
        <dbReference type="HAMAP-Rule" id="MF_03176"/>
    </source>
</evidence>
<keyword evidence="7 12" id="KW-0496">Mitochondrion</keyword>
<dbReference type="InterPro" id="IPR003593">
    <property type="entry name" value="AAA+_ATPase"/>
</dbReference>
<dbReference type="InterPro" id="IPR010285">
    <property type="entry name" value="DNA_helicase_pif1-like_DEAD"/>
</dbReference>
<comment type="cofactor">
    <cofactor evidence="12">
        <name>Mg(2+)</name>
        <dbReference type="ChEBI" id="CHEBI:18420"/>
    </cofactor>
</comment>
<dbReference type="GO" id="GO:0005739">
    <property type="term" value="C:mitochondrion"/>
    <property type="evidence" value="ECO:0007669"/>
    <property type="project" value="UniProtKB-SubCell"/>
</dbReference>
<reference evidence="15 16" key="1">
    <citation type="journal article" date="2020" name="ISME J.">
        <title>Uncovering the hidden diversity of litter-decomposition mechanisms in mushroom-forming fungi.</title>
        <authorList>
            <person name="Floudas D."/>
            <person name="Bentzer J."/>
            <person name="Ahren D."/>
            <person name="Johansson T."/>
            <person name="Persson P."/>
            <person name="Tunlid A."/>
        </authorList>
    </citation>
    <scope>NUCLEOTIDE SEQUENCE [LARGE SCALE GENOMIC DNA]</scope>
    <source>
        <strain evidence="15 16">CBS 291.85</strain>
    </source>
</reference>
<dbReference type="Pfam" id="PF05970">
    <property type="entry name" value="PIF1"/>
    <property type="match status" value="1"/>
</dbReference>
<dbReference type="GO" id="GO:0005634">
    <property type="term" value="C:nucleus"/>
    <property type="evidence" value="ECO:0007669"/>
    <property type="project" value="UniProtKB-SubCell"/>
</dbReference>
<dbReference type="GO" id="GO:0006281">
    <property type="term" value="P:DNA repair"/>
    <property type="evidence" value="ECO:0007669"/>
    <property type="project" value="UniProtKB-UniRule"/>
</dbReference>
<protein>
    <recommendedName>
        <fullName evidence="12">ATP-dependent DNA helicase PIF1</fullName>
        <ecNumber evidence="12">5.6.2.3</ecNumber>
    </recommendedName>
    <alternativeName>
        <fullName evidence="12">DNA 5'-3' helicase PIF1</fullName>
    </alternativeName>
    <alternativeName>
        <fullName evidence="12">DNA repair and recombination helicase PIF1</fullName>
    </alternativeName>
</protein>
<evidence type="ECO:0000256" key="9">
    <source>
        <dbReference type="ARBA" id="ARBA00023204"/>
    </source>
</evidence>
<keyword evidence="3 12" id="KW-0378">Hydrolase</keyword>
<name>A0A8H5H1J4_9AGAR</name>
<keyword evidence="8 12" id="KW-0233">DNA recombination</keyword>
<evidence type="ECO:0000313" key="15">
    <source>
        <dbReference type="EMBL" id="KAF5375013.1"/>
    </source>
</evidence>
<dbReference type="AlphaFoldDB" id="A0A8H5H1J4"/>
<keyword evidence="2 12" id="KW-0227">DNA damage</keyword>
<dbReference type="Gene3D" id="3.40.50.300">
    <property type="entry name" value="P-loop containing nucleotide triphosphate hydrolases"/>
    <property type="match status" value="2"/>
</dbReference>
<evidence type="ECO:0000256" key="5">
    <source>
        <dbReference type="ARBA" id="ARBA00022840"/>
    </source>
</evidence>
<evidence type="ECO:0000256" key="13">
    <source>
        <dbReference type="SAM" id="MobiDB-lite"/>
    </source>
</evidence>
<feature type="DNA-binding region" evidence="12">
    <location>
        <begin position="548"/>
        <end position="567"/>
    </location>
</feature>
<accession>A0A8H5H1J4</accession>
<feature type="compositionally biased region" description="Acidic residues" evidence="13">
    <location>
        <begin position="82"/>
        <end position="92"/>
    </location>
</feature>
<dbReference type="GO" id="GO:0000723">
    <property type="term" value="P:telomere maintenance"/>
    <property type="evidence" value="ECO:0007669"/>
    <property type="project" value="InterPro"/>
</dbReference>
<dbReference type="CDD" id="cd18809">
    <property type="entry name" value="SF1_C_RecD"/>
    <property type="match status" value="1"/>
</dbReference>
<dbReference type="PANTHER" id="PTHR47642:SF5">
    <property type="entry name" value="ATP-DEPENDENT DNA HELICASE"/>
    <property type="match status" value="1"/>
</dbReference>
<dbReference type="InterPro" id="IPR051055">
    <property type="entry name" value="PIF1_helicase"/>
</dbReference>
<keyword evidence="1 12" id="KW-0547">Nucleotide-binding</keyword>
<dbReference type="PANTHER" id="PTHR47642">
    <property type="entry name" value="ATP-DEPENDENT DNA HELICASE"/>
    <property type="match status" value="1"/>
</dbReference>
<evidence type="ECO:0000256" key="1">
    <source>
        <dbReference type="ARBA" id="ARBA00022741"/>
    </source>
</evidence>
<sequence>MNTGHNFYVIVGREGPRICDYSGFRLNGAGIPFGSRNEAQQWLDTFYKPKGATFSSVIAGRVSLQNSEHLTGYPNSTTYWEETEDEEMDQDDLTSCSDLSSSSSSSRSTPPPETEMAPPPRPVAAPAVVLSAEQQRVLDMTIRGENVFFTGPAGTGKSVLLREIIRALKQKYNGSIGDIAVTAPTGIAGLNIGGCTVHSFAGIGLGKEKALNLATRIALSQRLRQRWLDVRTLIIDEISMLDGRLFDKLEEIARRVREDDRPFGGIQLILSGDFCQLPPVPDESHQFKMASTFAFDAESWYRNEEFVDLLGQMRLGQLEERYKQILNGLSRPLVYSDGIEPTYLFPLRAQVEGCNRQRLRELPTPEVTYQAMDSAGVDVYGKEISRADAFKLLDRLVSPQTVTLKEGAQVMLIQNVGNGLVNGSCGKIIDFIDIHEAMTRHIQIVESKGRREPDLSKPRLSQPLQKLVPLNEAIFSNSQKWPLVQFISGTLLLCAPGEFSVEGFMGNVEARRMQVPLILSWAISIHKSQGQTLQRVKIDLGKVFEKGQAYVAISRATTMEHLEIVNFNPVIVTAHPRVIAWQHQYMSSLSQVHAAPPDIVPQTTSVPHIDVDVNMERATTTLIKVEEEDDDLWDEMDSDYARSQYFKSIYKK</sequence>
<dbReference type="Proteomes" id="UP000559256">
    <property type="component" value="Unassembled WGS sequence"/>
</dbReference>
<organism evidence="15 16">
    <name type="scientific">Tetrapyrgos nigripes</name>
    <dbReference type="NCBI Taxonomy" id="182062"/>
    <lineage>
        <taxon>Eukaryota</taxon>
        <taxon>Fungi</taxon>
        <taxon>Dikarya</taxon>
        <taxon>Basidiomycota</taxon>
        <taxon>Agaricomycotina</taxon>
        <taxon>Agaricomycetes</taxon>
        <taxon>Agaricomycetidae</taxon>
        <taxon>Agaricales</taxon>
        <taxon>Marasmiineae</taxon>
        <taxon>Marasmiaceae</taxon>
        <taxon>Tetrapyrgos</taxon>
    </lineage>
</organism>
<evidence type="ECO:0000259" key="14">
    <source>
        <dbReference type="SMART" id="SM00382"/>
    </source>
</evidence>
<dbReference type="SMART" id="SM00382">
    <property type="entry name" value="AAA"/>
    <property type="match status" value="1"/>
</dbReference>
<comment type="catalytic activity">
    <reaction evidence="12">
        <text>ATP + H2O = ADP + phosphate + H(+)</text>
        <dbReference type="Rhea" id="RHEA:13065"/>
        <dbReference type="ChEBI" id="CHEBI:15377"/>
        <dbReference type="ChEBI" id="CHEBI:15378"/>
        <dbReference type="ChEBI" id="CHEBI:30616"/>
        <dbReference type="ChEBI" id="CHEBI:43474"/>
        <dbReference type="ChEBI" id="CHEBI:456216"/>
        <dbReference type="EC" id="5.6.2.3"/>
    </reaction>
</comment>
<evidence type="ECO:0000256" key="6">
    <source>
        <dbReference type="ARBA" id="ARBA00023125"/>
    </source>
</evidence>
<keyword evidence="6 12" id="KW-0238">DNA-binding</keyword>
<gene>
    <name evidence="12" type="primary">PIF1</name>
    <name evidence="15" type="ORF">D9758_000091</name>
</gene>
<keyword evidence="10 12" id="KW-0413">Isomerase</keyword>